<reference evidence="1" key="5">
    <citation type="journal article" date="2021" name="G3 (Bethesda)">
        <title>Aegilops tauschii genome assembly Aet v5.0 features greater sequence contiguity and improved annotation.</title>
        <authorList>
            <person name="Wang L."/>
            <person name="Zhu T."/>
            <person name="Rodriguez J.C."/>
            <person name="Deal K.R."/>
            <person name="Dubcovsky J."/>
            <person name="McGuire P.E."/>
            <person name="Lux T."/>
            <person name="Spannagl M."/>
            <person name="Mayer K.F.X."/>
            <person name="Baldrich P."/>
            <person name="Meyers B.C."/>
            <person name="Huo N."/>
            <person name="Gu Y.Q."/>
            <person name="Zhou H."/>
            <person name="Devos K.M."/>
            <person name="Bennetzen J.L."/>
            <person name="Unver T."/>
            <person name="Budak H."/>
            <person name="Gulick P.J."/>
            <person name="Galiba G."/>
            <person name="Kalapos B."/>
            <person name="Nelson D.R."/>
            <person name="Li P."/>
            <person name="You F.M."/>
            <person name="Luo M.C."/>
            <person name="Dvorak J."/>
        </authorList>
    </citation>
    <scope>NUCLEOTIDE SEQUENCE [LARGE SCALE GENOMIC DNA]</scope>
    <source>
        <strain evidence="1">cv. AL8/78</strain>
    </source>
</reference>
<sequence length="165" mass="18502">CSFLQGKTLVTKTQILAHRTVLTAIPTDFYHCMCATVQLKHRGEECSGQLQLLAVLLIHISEQERHQLVQVGVRIVSDGAGEMGGAGRTHRQAQRLLNFPRQLNCCLTSTYLPTYLEMMFSFKRWLDVVLHATDTCIDSIITTASTEEQSVRITIPAVFLPLVEM</sequence>
<dbReference type="EnsemblPlants" id="AET7Gv21002900.2">
    <property type="protein sequence ID" value="AET7Gv21002900.2"/>
    <property type="gene ID" value="AET7Gv21002900"/>
</dbReference>
<reference evidence="2" key="2">
    <citation type="journal article" date="2017" name="Nat. Plants">
        <title>The Aegilops tauschii genome reveals multiple impacts of transposons.</title>
        <authorList>
            <person name="Zhao G."/>
            <person name="Zou C."/>
            <person name="Li K."/>
            <person name="Wang K."/>
            <person name="Li T."/>
            <person name="Gao L."/>
            <person name="Zhang X."/>
            <person name="Wang H."/>
            <person name="Yang Z."/>
            <person name="Liu X."/>
            <person name="Jiang W."/>
            <person name="Mao L."/>
            <person name="Kong X."/>
            <person name="Jiao Y."/>
            <person name="Jia J."/>
        </authorList>
    </citation>
    <scope>NUCLEOTIDE SEQUENCE [LARGE SCALE GENOMIC DNA]</scope>
    <source>
        <strain evidence="2">cv. AL8/78</strain>
    </source>
</reference>
<protein>
    <submittedName>
        <fullName evidence="1">Uncharacterized protein</fullName>
    </submittedName>
</protein>
<organism evidence="1 2">
    <name type="scientific">Aegilops tauschii subsp. strangulata</name>
    <name type="common">Goatgrass</name>
    <dbReference type="NCBI Taxonomy" id="200361"/>
    <lineage>
        <taxon>Eukaryota</taxon>
        <taxon>Viridiplantae</taxon>
        <taxon>Streptophyta</taxon>
        <taxon>Embryophyta</taxon>
        <taxon>Tracheophyta</taxon>
        <taxon>Spermatophyta</taxon>
        <taxon>Magnoliopsida</taxon>
        <taxon>Liliopsida</taxon>
        <taxon>Poales</taxon>
        <taxon>Poaceae</taxon>
        <taxon>BOP clade</taxon>
        <taxon>Pooideae</taxon>
        <taxon>Triticodae</taxon>
        <taxon>Triticeae</taxon>
        <taxon>Triticinae</taxon>
        <taxon>Aegilops</taxon>
    </lineage>
</organism>
<reference evidence="1" key="4">
    <citation type="submission" date="2019-03" db="UniProtKB">
        <authorList>
            <consortium name="EnsemblPlants"/>
        </authorList>
    </citation>
    <scope>IDENTIFICATION</scope>
</reference>
<keyword evidence="2" id="KW-1185">Reference proteome</keyword>
<proteinExistence type="predicted"/>
<evidence type="ECO:0000313" key="2">
    <source>
        <dbReference type="Proteomes" id="UP000015105"/>
    </source>
</evidence>
<name>A0A453SNA9_AEGTS</name>
<evidence type="ECO:0000313" key="1">
    <source>
        <dbReference type="EnsemblPlants" id="AET7Gv21002900.2"/>
    </source>
</evidence>
<dbReference type="AlphaFoldDB" id="A0A453SNA9"/>
<reference evidence="2" key="1">
    <citation type="journal article" date="2014" name="Science">
        <title>Ancient hybridizations among the ancestral genomes of bread wheat.</title>
        <authorList>
            <consortium name="International Wheat Genome Sequencing Consortium,"/>
            <person name="Marcussen T."/>
            <person name="Sandve S.R."/>
            <person name="Heier L."/>
            <person name="Spannagl M."/>
            <person name="Pfeifer M."/>
            <person name="Jakobsen K.S."/>
            <person name="Wulff B.B."/>
            <person name="Steuernagel B."/>
            <person name="Mayer K.F."/>
            <person name="Olsen O.A."/>
        </authorList>
    </citation>
    <scope>NUCLEOTIDE SEQUENCE [LARGE SCALE GENOMIC DNA]</scope>
    <source>
        <strain evidence="2">cv. AL8/78</strain>
    </source>
</reference>
<dbReference type="Gramene" id="AET7Gv21002900.2">
    <property type="protein sequence ID" value="AET7Gv21002900.2"/>
    <property type="gene ID" value="AET7Gv21002900"/>
</dbReference>
<dbReference type="Proteomes" id="UP000015105">
    <property type="component" value="Chromosome 7D"/>
</dbReference>
<accession>A0A453SNA9</accession>
<reference evidence="1" key="3">
    <citation type="journal article" date="2017" name="Nature">
        <title>Genome sequence of the progenitor of the wheat D genome Aegilops tauschii.</title>
        <authorList>
            <person name="Luo M.C."/>
            <person name="Gu Y.Q."/>
            <person name="Puiu D."/>
            <person name="Wang H."/>
            <person name="Twardziok S.O."/>
            <person name="Deal K.R."/>
            <person name="Huo N."/>
            <person name="Zhu T."/>
            <person name="Wang L."/>
            <person name="Wang Y."/>
            <person name="McGuire P.E."/>
            <person name="Liu S."/>
            <person name="Long H."/>
            <person name="Ramasamy R.K."/>
            <person name="Rodriguez J.C."/>
            <person name="Van S.L."/>
            <person name="Yuan L."/>
            <person name="Wang Z."/>
            <person name="Xia Z."/>
            <person name="Xiao L."/>
            <person name="Anderson O.D."/>
            <person name="Ouyang S."/>
            <person name="Liang Y."/>
            <person name="Zimin A.V."/>
            <person name="Pertea G."/>
            <person name="Qi P."/>
            <person name="Bennetzen J.L."/>
            <person name="Dai X."/>
            <person name="Dawson M.W."/>
            <person name="Muller H.G."/>
            <person name="Kugler K."/>
            <person name="Rivarola-Duarte L."/>
            <person name="Spannagl M."/>
            <person name="Mayer K.F.X."/>
            <person name="Lu F.H."/>
            <person name="Bevan M.W."/>
            <person name="Leroy P."/>
            <person name="Li P."/>
            <person name="You F.M."/>
            <person name="Sun Q."/>
            <person name="Liu Z."/>
            <person name="Lyons E."/>
            <person name="Wicker T."/>
            <person name="Salzberg S.L."/>
            <person name="Devos K.M."/>
            <person name="Dvorak J."/>
        </authorList>
    </citation>
    <scope>NUCLEOTIDE SEQUENCE [LARGE SCALE GENOMIC DNA]</scope>
    <source>
        <strain evidence="1">cv. AL8/78</strain>
    </source>
</reference>